<reference evidence="1" key="1">
    <citation type="submission" date="2025-08" db="UniProtKB">
        <authorList>
            <consortium name="Ensembl"/>
        </authorList>
    </citation>
    <scope>IDENTIFICATION</scope>
</reference>
<reference evidence="1" key="2">
    <citation type="submission" date="2025-09" db="UniProtKB">
        <authorList>
            <consortium name="Ensembl"/>
        </authorList>
    </citation>
    <scope>IDENTIFICATION</scope>
</reference>
<dbReference type="InterPro" id="IPR018793">
    <property type="entry name" value="Cyt_c_oxidase_assmbl_Pet191"/>
</dbReference>
<accession>A0A8C3WJU5</accession>
<evidence type="ECO:0000313" key="1">
    <source>
        <dbReference type="Ensembl" id="ENSCWAP00000015228.1"/>
    </source>
</evidence>
<sequence>MGGSTVVQWVKTLAEGLGGCGDVEEDWAPVLQSNCLLQEGNSPHRGLKEGDCRALKYSSFGCKRSALDARSRLREEEKVY</sequence>
<dbReference type="Pfam" id="PF10203">
    <property type="entry name" value="Pet191_N"/>
    <property type="match status" value="1"/>
</dbReference>
<name>A0A8C3WJU5_9CETA</name>
<evidence type="ECO:0000313" key="2">
    <source>
        <dbReference type="Proteomes" id="UP000694540"/>
    </source>
</evidence>
<proteinExistence type="predicted"/>
<dbReference type="AlphaFoldDB" id="A0A8C3WJU5"/>
<protein>
    <submittedName>
        <fullName evidence="1">Uncharacterized protein</fullName>
    </submittedName>
</protein>
<dbReference type="Proteomes" id="UP000694540">
    <property type="component" value="Unplaced"/>
</dbReference>
<dbReference type="Ensembl" id="ENSCWAT00000016529.1">
    <property type="protein sequence ID" value="ENSCWAP00000015228.1"/>
    <property type="gene ID" value="ENSCWAG00000011813.1"/>
</dbReference>
<keyword evidence="2" id="KW-1185">Reference proteome</keyword>
<organism evidence="1 2">
    <name type="scientific">Catagonus wagneri</name>
    <name type="common">Chacoan peccary</name>
    <dbReference type="NCBI Taxonomy" id="51154"/>
    <lineage>
        <taxon>Eukaryota</taxon>
        <taxon>Metazoa</taxon>
        <taxon>Chordata</taxon>
        <taxon>Craniata</taxon>
        <taxon>Vertebrata</taxon>
        <taxon>Euteleostomi</taxon>
        <taxon>Mammalia</taxon>
        <taxon>Eutheria</taxon>
        <taxon>Laurasiatheria</taxon>
        <taxon>Artiodactyla</taxon>
        <taxon>Suina</taxon>
        <taxon>Tayassuidae</taxon>
        <taxon>Catagonus</taxon>
    </lineage>
</organism>